<dbReference type="SUPFAM" id="SSF46689">
    <property type="entry name" value="Homeodomain-like"/>
    <property type="match status" value="1"/>
</dbReference>
<organism evidence="6 7">
    <name type="scientific">Sphingomonas morindae</name>
    <dbReference type="NCBI Taxonomy" id="1541170"/>
    <lineage>
        <taxon>Bacteria</taxon>
        <taxon>Pseudomonadati</taxon>
        <taxon>Pseudomonadota</taxon>
        <taxon>Alphaproteobacteria</taxon>
        <taxon>Sphingomonadales</taxon>
        <taxon>Sphingomonadaceae</taxon>
        <taxon>Sphingomonas</taxon>
    </lineage>
</organism>
<protein>
    <submittedName>
        <fullName evidence="6">TetR/AcrR family transcriptional regulator</fullName>
    </submittedName>
</protein>
<gene>
    <name evidence="6" type="ORF">LHA26_03125</name>
</gene>
<evidence type="ECO:0000313" key="6">
    <source>
        <dbReference type="EMBL" id="USI73489.1"/>
    </source>
</evidence>
<evidence type="ECO:0000259" key="5">
    <source>
        <dbReference type="PROSITE" id="PS50977"/>
    </source>
</evidence>
<evidence type="ECO:0000256" key="3">
    <source>
        <dbReference type="ARBA" id="ARBA00023163"/>
    </source>
</evidence>
<dbReference type="InterPro" id="IPR009057">
    <property type="entry name" value="Homeodomain-like_sf"/>
</dbReference>
<dbReference type="Proteomes" id="UP001056937">
    <property type="component" value="Chromosome 1"/>
</dbReference>
<dbReference type="EMBL" id="CP084930">
    <property type="protein sequence ID" value="USI73489.1"/>
    <property type="molecule type" value="Genomic_DNA"/>
</dbReference>
<keyword evidence="1" id="KW-0805">Transcription regulation</keyword>
<dbReference type="Gene3D" id="1.10.357.10">
    <property type="entry name" value="Tetracycline Repressor, domain 2"/>
    <property type="match status" value="1"/>
</dbReference>
<dbReference type="InterPro" id="IPR050109">
    <property type="entry name" value="HTH-type_TetR-like_transc_reg"/>
</dbReference>
<dbReference type="PANTHER" id="PTHR30055:SF234">
    <property type="entry name" value="HTH-TYPE TRANSCRIPTIONAL REGULATOR BETI"/>
    <property type="match status" value="1"/>
</dbReference>
<keyword evidence="3" id="KW-0804">Transcription</keyword>
<dbReference type="RefSeq" id="WP_252167299.1">
    <property type="nucleotide sequence ID" value="NZ_CP084930.1"/>
</dbReference>
<evidence type="ECO:0000256" key="2">
    <source>
        <dbReference type="ARBA" id="ARBA00023125"/>
    </source>
</evidence>
<keyword evidence="7" id="KW-1185">Reference proteome</keyword>
<dbReference type="Pfam" id="PF00440">
    <property type="entry name" value="TetR_N"/>
    <property type="match status" value="1"/>
</dbReference>
<reference evidence="6" key="1">
    <citation type="journal article" date="2022" name="Toxins">
        <title>Genomic Analysis of Sphingopyxis sp. USTB-05 for Biodegrading Cyanobacterial Hepatotoxins.</title>
        <authorList>
            <person name="Liu C."/>
            <person name="Xu Q."/>
            <person name="Zhao Z."/>
            <person name="Zhang H."/>
            <person name="Liu X."/>
            <person name="Yin C."/>
            <person name="Liu Y."/>
            <person name="Yan H."/>
        </authorList>
    </citation>
    <scope>NUCLEOTIDE SEQUENCE</scope>
    <source>
        <strain evidence="6">NBD5</strain>
    </source>
</reference>
<name>A0ABY4X9K2_9SPHN</name>
<dbReference type="PANTHER" id="PTHR30055">
    <property type="entry name" value="HTH-TYPE TRANSCRIPTIONAL REGULATOR RUTR"/>
    <property type="match status" value="1"/>
</dbReference>
<evidence type="ECO:0000256" key="1">
    <source>
        <dbReference type="ARBA" id="ARBA00023015"/>
    </source>
</evidence>
<proteinExistence type="predicted"/>
<dbReference type="InterPro" id="IPR001647">
    <property type="entry name" value="HTH_TetR"/>
</dbReference>
<feature type="domain" description="HTH tetR-type" evidence="5">
    <location>
        <begin position="15"/>
        <end position="74"/>
    </location>
</feature>
<evidence type="ECO:0000313" key="7">
    <source>
        <dbReference type="Proteomes" id="UP001056937"/>
    </source>
</evidence>
<dbReference type="PROSITE" id="PS50977">
    <property type="entry name" value="HTH_TETR_2"/>
    <property type="match status" value="1"/>
</dbReference>
<feature type="DNA-binding region" description="H-T-H motif" evidence="4">
    <location>
        <begin position="37"/>
        <end position="56"/>
    </location>
</feature>
<accession>A0ABY4X9K2</accession>
<evidence type="ECO:0000256" key="4">
    <source>
        <dbReference type="PROSITE-ProRule" id="PRU00335"/>
    </source>
</evidence>
<keyword evidence="2 4" id="KW-0238">DNA-binding</keyword>
<sequence length="197" mass="20498">MTSGKPGGASGERGEPVRQRVLDAAERLLRSGKAEFSMRDLAAEAGVSFATPFNQFGSKAGIMHALSARRIETMSARLAAAPRPADARRRLRLAVETAVAVMLEEPDVNRAVMGSIGAAGPAPATALARSAAYWALALANDGAEAPRRPEESDLPRLLAFAFRGALSFWSAGELSDAALGPAAVAIADRLALGFTGR</sequence>